<evidence type="ECO:0000256" key="5">
    <source>
        <dbReference type="ARBA" id="ARBA00023163"/>
    </source>
</evidence>
<keyword evidence="5" id="KW-0804">Transcription</keyword>
<dbReference type="InterPro" id="IPR039420">
    <property type="entry name" value="WalR-like"/>
</dbReference>
<keyword evidence="1 6" id="KW-0597">Phosphoprotein</keyword>
<proteinExistence type="predicted"/>
<evidence type="ECO:0000259" key="7">
    <source>
        <dbReference type="PROSITE" id="PS50110"/>
    </source>
</evidence>
<dbReference type="Pfam" id="PF00072">
    <property type="entry name" value="Response_reg"/>
    <property type="match status" value="1"/>
</dbReference>
<dbReference type="PANTHER" id="PTHR48111:SF4">
    <property type="entry name" value="DNA-BINDING DUAL TRANSCRIPTIONAL REGULATOR OMPR"/>
    <property type="match status" value="1"/>
</dbReference>
<dbReference type="InterPro" id="IPR001789">
    <property type="entry name" value="Sig_transdc_resp-reg_receiver"/>
</dbReference>
<evidence type="ECO:0000313" key="9">
    <source>
        <dbReference type="Proteomes" id="UP000241167"/>
    </source>
</evidence>
<keyword evidence="2" id="KW-0902">Two-component regulatory system</keyword>
<gene>
    <name evidence="8" type="ORF">C7I55_10485</name>
</gene>
<dbReference type="AlphaFoldDB" id="A0A2P7QRY5"/>
<evidence type="ECO:0000313" key="8">
    <source>
        <dbReference type="EMBL" id="PSJ40722.1"/>
    </source>
</evidence>
<evidence type="ECO:0000256" key="3">
    <source>
        <dbReference type="ARBA" id="ARBA00023015"/>
    </source>
</evidence>
<keyword evidence="9" id="KW-1185">Reference proteome</keyword>
<name>A0A2P7QRY5_9SPHN</name>
<dbReference type="Proteomes" id="UP000241167">
    <property type="component" value="Unassembled WGS sequence"/>
</dbReference>
<dbReference type="InterPro" id="IPR011006">
    <property type="entry name" value="CheY-like_superfamily"/>
</dbReference>
<dbReference type="PANTHER" id="PTHR48111">
    <property type="entry name" value="REGULATOR OF RPOS"/>
    <property type="match status" value="1"/>
</dbReference>
<dbReference type="GO" id="GO:0000156">
    <property type="term" value="F:phosphorelay response regulator activity"/>
    <property type="evidence" value="ECO:0007669"/>
    <property type="project" value="TreeGrafter"/>
</dbReference>
<dbReference type="GO" id="GO:0032993">
    <property type="term" value="C:protein-DNA complex"/>
    <property type="evidence" value="ECO:0007669"/>
    <property type="project" value="TreeGrafter"/>
</dbReference>
<dbReference type="SMART" id="SM00448">
    <property type="entry name" value="REC"/>
    <property type="match status" value="1"/>
</dbReference>
<feature type="domain" description="Response regulatory" evidence="7">
    <location>
        <begin position="7"/>
        <end position="123"/>
    </location>
</feature>
<dbReference type="SUPFAM" id="SSF52172">
    <property type="entry name" value="CheY-like"/>
    <property type="match status" value="1"/>
</dbReference>
<dbReference type="GO" id="GO:0005829">
    <property type="term" value="C:cytosol"/>
    <property type="evidence" value="ECO:0007669"/>
    <property type="project" value="TreeGrafter"/>
</dbReference>
<dbReference type="GO" id="GO:0006355">
    <property type="term" value="P:regulation of DNA-templated transcription"/>
    <property type="evidence" value="ECO:0007669"/>
    <property type="project" value="TreeGrafter"/>
</dbReference>
<dbReference type="GO" id="GO:0000976">
    <property type="term" value="F:transcription cis-regulatory region binding"/>
    <property type="evidence" value="ECO:0007669"/>
    <property type="project" value="TreeGrafter"/>
</dbReference>
<organism evidence="8 9">
    <name type="scientific">Allosphingosinicella deserti</name>
    <dbReference type="NCBI Taxonomy" id="2116704"/>
    <lineage>
        <taxon>Bacteria</taxon>
        <taxon>Pseudomonadati</taxon>
        <taxon>Pseudomonadota</taxon>
        <taxon>Alphaproteobacteria</taxon>
        <taxon>Sphingomonadales</taxon>
        <taxon>Sphingomonadaceae</taxon>
        <taxon>Allosphingosinicella</taxon>
    </lineage>
</organism>
<feature type="modified residue" description="4-aspartylphosphate" evidence="6">
    <location>
        <position position="56"/>
    </location>
</feature>
<evidence type="ECO:0000256" key="4">
    <source>
        <dbReference type="ARBA" id="ARBA00023125"/>
    </source>
</evidence>
<dbReference type="EMBL" id="PXYI01000003">
    <property type="protein sequence ID" value="PSJ40722.1"/>
    <property type="molecule type" value="Genomic_DNA"/>
</dbReference>
<dbReference type="Gene3D" id="3.40.50.2300">
    <property type="match status" value="1"/>
</dbReference>
<sequence>MPAAPSRIIIVDDDPLVVDVVCDCLGARGHIVGGMAAGDKACGIIEFKQPDLVILDCMLPGKSGIDVLREIRTSRSACTIPVLMLTSRQGEADELIAARAGADDYLRKPFDPDQLVARVEVLLEANRV</sequence>
<accession>A0A2P7QRY5</accession>
<evidence type="ECO:0000256" key="1">
    <source>
        <dbReference type="ARBA" id="ARBA00022553"/>
    </source>
</evidence>
<keyword evidence="4" id="KW-0238">DNA-binding</keyword>
<dbReference type="OrthoDB" id="7469626at2"/>
<comment type="caution">
    <text evidence="8">The sequence shown here is derived from an EMBL/GenBank/DDBJ whole genome shotgun (WGS) entry which is preliminary data.</text>
</comment>
<reference evidence="8 9" key="1">
    <citation type="submission" date="2018-03" db="EMBL/GenBank/DDBJ databases">
        <title>The draft genome of Sphingosinicella sp. GL-C-18.</title>
        <authorList>
            <person name="Liu L."/>
            <person name="Li L."/>
            <person name="Liang L."/>
            <person name="Zhang X."/>
            <person name="Wang T."/>
        </authorList>
    </citation>
    <scope>NUCLEOTIDE SEQUENCE [LARGE SCALE GENOMIC DNA]</scope>
    <source>
        <strain evidence="8 9">GL-C-18</strain>
    </source>
</reference>
<evidence type="ECO:0000256" key="6">
    <source>
        <dbReference type="PROSITE-ProRule" id="PRU00169"/>
    </source>
</evidence>
<dbReference type="PROSITE" id="PS50110">
    <property type="entry name" value="RESPONSE_REGULATORY"/>
    <property type="match status" value="1"/>
</dbReference>
<protein>
    <submittedName>
        <fullName evidence="8">Response regulator</fullName>
    </submittedName>
</protein>
<keyword evidence="3" id="KW-0805">Transcription regulation</keyword>
<evidence type="ECO:0000256" key="2">
    <source>
        <dbReference type="ARBA" id="ARBA00023012"/>
    </source>
</evidence>